<dbReference type="PANTHER" id="PTHR30469">
    <property type="entry name" value="MULTIDRUG RESISTANCE PROTEIN MDTA"/>
    <property type="match status" value="1"/>
</dbReference>
<dbReference type="AlphaFoldDB" id="A0A4R2NLN2"/>
<dbReference type="GO" id="GO:0015562">
    <property type="term" value="F:efflux transmembrane transporter activity"/>
    <property type="evidence" value="ECO:0007669"/>
    <property type="project" value="TreeGrafter"/>
</dbReference>
<dbReference type="Gene3D" id="2.40.420.20">
    <property type="match status" value="1"/>
</dbReference>
<dbReference type="InterPro" id="IPR006143">
    <property type="entry name" value="RND_pump_MFP"/>
</dbReference>
<dbReference type="NCBIfam" id="TIGR01730">
    <property type="entry name" value="RND_mfp"/>
    <property type="match status" value="1"/>
</dbReference>
<evidence type="ECO:0000256" key="3">
    <source>
        <dbReference type="SAM" id="SignalP"/>
    </source>
</evidence>
<accession>A0A4R2NLN2</accession>
<dbReference type="EMBL" id="SLXL01000006">
    <property type="protein sequence ID" value="TCP22441.1"/>
    <property type="molecule type" value="Genomic_DNA"/>
</dbReference>
<dbReference type="Proteomes" id="UP000295733">
    <property type="component" value="Unassembled WGS sequence"/>
</dbReference>
<dbReference type="PANTHER" id="PTHR30469:SF38">
    <property type="entry name" value="HLYD FAMILY SECRETION PROTEIN"/>
    <property type="match status" value="1"/>
</dbReference>
<organism evidence="4 5">
    <name type="scientific">Rhodovulum adriaticum</name>
    <name type="common">Rhodopseudomonas adriatica</name>
    <dbReference type="NCBI Taxonomy" id="35804"/>
    <lineage>
        <taxon>Bacteria</taxon>
        <taxon>Pseudomonadati</taxon>
        <taxon>Pseudomonadota</taxon>
        <taxon>Alphaproteobacteria</taxon>
        <taxon>Rhodobacterales</taxon>
        <taxon>Paracoccaceae</taxon>
        <taxon>Rhodovulum</taxon>
    </lineage>
</organism>
<feature type="signal peptide" evidence="3">
    <location>
        <begin position="1"/>
        <end position="17"/>
    </location>
</feature>
<gene>
    <name evidence="4" type="ORF">EV656_10627</name>
</gene>
<dbReference type="GO" id="GO:1990281">
    <property type="term" value="C:efflux pump complex"/>
    <property type="evidence" value="ECO:0007669"/>
    <property type="project" value="TreeGrafter"/>
</dbReference>
<proteinExistence type="inferred from homology"/>
<feature type="coiled-coil region" evidence="2">
    <location>
        <begin position="81"/>
        <end position="153"/>
    </location>
</feature>
<evidence type="ECO:0000256" key="2">
    <source>
        <dbReference type="SAM" id="Coils"/>
    </source>
</evidence>
<keyword evidence="3" id="KW-0732">Signal</keyword>
<dbReference type="Gene3D" id="1.10.287.470">
    <property type="entry name" value="Helix hairpin bin"/>
    <property type="match status" value="1"/>
</dbReference>
<sequence>MIRLIPILLCLALPAWAAPPLSVEIVTVERQTEPREFSLTGEIVARDAVDMAFSTGGRLAAVPVQAGDRIAAGTVLARLEAVQQEQALRAAQAALASAQADFRQAKEDFERQERLLERGATTRIARDNAEDALNIAQGSLAQAQAELDLARKAVADTVLTATDAATVVERLGEPGEVIGAAQPVIRLAVGDALDALFDVPEAMLVSNAPPSKVHLKLIDHPDRAFTGAVREISPLVDTARGTVAVTVSVLDPPDVAGFGDAVVGTVRFPGDAQIVLPHSAITATETGPAVWVVDPDTMAVSLTPITVARFETGRIVLDNGLDPGTQVVARGAHLLFPGRIVQPAEAPR</sequence>
<keyword evidence="2" id="KW-0175">Coiled coil</keyword>
<dbReference type="SUPFAM" id="SSF111369">
    <property type="entry name" value="HlyD-like secretion proteins"/>
    <property type="match status" value="1"/>
</dbReference>
<protein>
    <submittedName>
        <fullName evidence="4">RND family efflux transporter MFP subunit</fullName>
    </submittedName>
</protein>
<dbReference type="RefSeq" id="WP_165918989.1">
    <property type="nucleotide sequence ID" value="NZ_NRRP01000019.1"/>
</dbReference>
<evidence type="ECO:0000313" key="4">
    <source>
        <dbReference type="EMBL" id="TCP22441.1"/>
    </source>
</evidence>
<dbReference type="Gene3D" id="2.40.50.100">
    <property type="match status" value="1"/>
</dbReference>
<feature type="chain" id="PRO_5020525072" evidence="3">
    <location>
        <begin position="18"/>
        <end position="348"/>
    </location>
</feature>
<comment type="similarity">
    <text evidence="1">Belongs to the membrane fusion protein (MFP) (TC 8.A.1) family.</text>
</comment>
<evidence type="ECO:0000256" key="1">
    <source>
        <dbReference type="ARBA" id="ARBA00009477"/>
    </source>
</evidence>
<dbReference type="Gene3D" id="2.40.30.170">
    <property type="match status" value="1"/>
</dbReference>
<keyword evidence="5" id="KW-1185">Reference proteome</keyword>
<comment type="caution">
    <text evidence="4">The sequence shown here is derived from an EMBL/GenBank/DDBJ whole genome shotgun (WGS) entry which is preliminary data.</text>
</comment>
<evidence type="ECO:0000313" key="5">
    <source>
        <dbReference type="Proteomes" id="UP000295733"/>
    </source>
</evidence>
<name>A0A4R2NLN2_RHOAD</name>
<reference evidence="4 5" key="1">
    <citation type="submission" date="2019-03" db="EMBL/GenBank/DDBJ databases">
        <title>Genomic Encyclopedia of Type Strains, Phase IV (KMG-IV): sequencing the most valuable type-strain genomes for metagenomic binning, comparative biology and taxonomic classification.</title>
        <authorList>
            <person name="Goeker M."/>
        </authorList>
    </citation>
    <scope>NUCLEOTIDE SEQUENCE [LARGE SCALE GENOMIC DNA]</scope>
    <source>
        <strain evidence="4 5">DSM 2781</strain>
    </source>
</reference>